<evidence type="ECO:0000256" key="1">
    <source>
        <dbReference type="ARBA" id="ARBA00022676"/>
    </source>
</evidence>
<evidence type="ECO:0000259" key="3">
    <source>
        <dbReference type="Pfam" id="PF00534"/>
    </source>
</evidence>
<reference evidence="7" key="1">
    <citation type="submission" date="2016-10" db="EMBL/GenBank/DDBJ databases">
        <authorList>
            <person name="Varghese N."/>
            <person name="Submissions S."/>
        </authorList>
    </citation>
    <scope>NUCLEOTIDE SEQUENCE [LARGE SCALE GENOMIC DNA]</scope>
    <source>
        <strain evidence="7">BL47</strain>
    </source>
</reference>
<feature type="domain" description="Glycosyltransferase 2-like" evidence="4">
    <location>
        <begin position="7"/>
        <end position="116"/>
    </location>
</feature>
<dbReference type="SUPFAM" id="SSF53448">
    <property type="entry name" value="Nucleotide-diphospho-sugar transferases"/>
    <property type="match status" value="1"/>
</dbReference>
<evidence type="ECO:0000259" key="5">
    <source>
        <dbReference type="Pfam" id="PF13439"/>
    </source>
</evidence>
<dbReference type="Gene3D" id="3.40.50.2000">
    <property type="entry name" value="Glycogen Phosphorylase B"/>
    <property type="match status" value="2"/>
</dbReference>
<evidence type="ECO:0000256" key="2">
    <source>
        <dbReference type="ARBA" id="ARBA00022679"/>
    </source>
</evidence>
<dbReference type="AlphaFoldDB" id="A0A1H0C3B5"/>
<keyword evidence="1" id="KW-0328">Glycosyltransferase</keyword>
<dbReference type="InterPro" id="IPR001173">
    <property type="entry name" value="Glyco_trans_2-like"/>
</dbReference>
<sequence length="741" mass="81362">MDLSIAVVIPLYNHEGYIEPAIESVLSQTRPADEIVIIDDGSQDGGYDVAVALLRGYPGSRVLRQANAGAHVTLNRAIQLATTTHIAVLNSDDLFLPNKLERCAELFGRYAEADLLFGGVDLVDGSGANVENGVTADWLARCRVLLERTGNLTLALYQENLAVTTSNFVFNKRFWARQGGFQALRYCHDLDFILAALNRGHVIFDRERTHIRYRVHESNTIKESLDAINAEIAAVLACNLRELPVTPACISQAELKEAIAYRGIADQILSLMPLHRQAPDRPAFYRLALTPGYSQRGTSRTIVNEATSEAAKGLPLPAIIVTGAKAEPTSRPPHILAHSCVNPVVAIEVGSFDKGGLEKVVLDLAISLRRRGFCPLVVSVGKVGFLGDQAIAAGIEVVQLPSTAPLPFYEALLRARQAQLSISHFSRVGYPAFAALGIPNITFIHNVYAMLTGEAVANFIADARYVDRFISVSDKATEYAIGRLGIDAGKIVTIPNGIIVPELARRERIAPQLNRSEFGLAEDDYVFINVASYNLHKAHYLMAEALKIARRQRPEIKILCIGNEIYPPHVGELRAFLEREGLSQHMLMPGFQKEVASAFRIADAFLLPSFIEGWSIAMNEAMYFGKPMILSDTGGSSAVIEESDTGILVPNEYGRSIDLDSQLLDELAYSPRAYKTAPILASAMVRFASEPDHWRDAGARGREKVLTRYNFEDVMDRYEEVIRHCFRSGITTSSQIGGPTC</sequence>
<evidence type="ECO:0000259" key="4">
    <source>
        <dbReference type="Pfam" id="PF00535"/>
    </source>
</evidence>
<dbReference type="CDD" id="cd03801">
    <property type="entry name" value="GT4_PimA-like"/>
    <property type="match status" value="1"/>
</dbReference>
<dbReference type="RefSeq" id="WP_091717063.1">
    <property type="nucleotide sequence ID" value="NZ_FNHS01000009.1"/>
</dbReference>
<dbReference type="SUPFAM" id="SSF53756">
    <property type="entry name" value="UDP-Glycosyltransferase/glycogen phosphorylase"/>
    <property type="match status" value="1"/>
</dbReference>
<evidence type="ECO:0000313" key="7">
    <source>
        <dbReference type="Proteomes" id="UP000198704"/>
    </source>
</evidence>
<dbReference type="InterPro" id="IPR029044">
    <property type="entry name" value="Nucleotide-diphossugar_trans"/>
</dbReference>
<dbReference type="Pfam" id="PF00534">
    <property type="entry name" value="Glycos_transf_1"/>
    <property type="match status" value="1"/>
</dbReference>
<keyword evidence="7" id="KW-1185">Reference proteome</keyword>
<dbReference type="InterPro" id="IPR028098">
    <property type="entry name" value="Glyco_trans_4-like_N"/>
</dbReference>
<dbReference type="Pfam" id="PF13439">
    <property type="entry name" value="Glyco_transf_4"/>
    <property type="match status" value="1"/>
</dbReference>
<gene>
    <name evidence="6" type="ORF">SAMN05216360_1096</name>
</gene>
<dbReference type="PANTHER" id="PTHR12526">
    <property type="entry name" value="GLYCOSYLTRANSFERASE"/>
    <property type="match status" value="1"/>
</dbReference>
<dbReference type="GO" id="GO:0016757">
    <property type="term" value="F:glycosyltransferase activity"/>
    <property type="evidence" value="ECO:0007669"/>
    <property type="project" value="UniProtKB-KW"/>
</dbReference>
<dbReference type="STRING" id="582672.SAMN05216360_1096"/>
<dbReference type="EMBL" id="FNHS01000009">
    <property type="protein sequence ID" value="SDN52365.1"/>
    <property type="molecule type" value="Genomic_DNA"/>
</dbReference>
<dbReference type="InterPro" id="IPR001296">
    <property type="entry name" value="Glyco_trans_1"/>
</dbReference>
<proteinExistence type="predicted"/>
<dbReference type="OrthoDB" id="8416156at2"/>
<name>A0A1H0C3B5_9HYPH</name>
<feature type="domain" description="Glycosyltransferase subfamily 4-like N-terminal" evidence="5">
    <location>
        <begin position="355"/>
        <end position="498"/>
    </location>
</feature>
<dbReference type="CDD" id="cd00761">
    <property type="entry name" value="Glyco_tranf_GTA_type"/>
    <property type="match status" value="1"/>
</dbReference>
<dbReference type="Gene3D" id="3.90.550.10">
    <property type="entry name" value="Spore Coat Polysaccharide Biosynthesis Protein SpsA, Chain A"/>
    <property type="match status" value="1"/>
</dbReference>
<dbReference type="Proteomes" id="UP000198704">
    <property type="component" value="Unassembled WGS sequence"/>
</dbReference>
<keyword evidence="2 6" id="KW-0808">Transferase</keyword>
<protein>
    <submittedName>
        <fullName evidence="6">Glycosyltransferase involved in cell wall bisynthesis</fullName>
    </submittedName>
</protein>
<organism evidence="6 7">
    <name type="scientific">Methylobacterium phyllostachyos</name>
    <dbReference type="NCBI Taxonomy" id="582672"/>
    <lineage>
        <taxon>Bacteria</taxon>
        <taxon>Pseudomonadati</taxon>
        <taxon>Pseudomonadota</taxon>
        <taxon>Alphaproteobacteria</taxon>
        <taxon>Hyphomicrobiales</taxon>
        <taxon>Methylobacteriaceae</taxon>
        <taxon>Methylobacterium</taxon>
    </lineage>
</organism>
<accession>A0A1H0C3B5</accession>
<dbReference type="Pfam" id="PF00535">
    <property type="entry name" value="Glycos_transf_2"/>
    <property type="match status" value="1"/>
</dbReference>
<feature type="domain" description="Glycosyl transferase family 1" evidence="3">
    <location>
        <begin position="514"/>
        <end position="652"/>
    </location>
</feature>
<evidence type="ECO:0000313" key="6">
    <source>
        <dbReference type="EMBL" id="SDN52365.1"/>
    </source>
</evidence>
<dbReference type="PANTHER" id="PTHR12526:SF510">
    <property type="entry name" value="D-INOSITOL 3-PHOSPHATE GLYCOSYLTRANSFERASE"/>
    <property type="match status" value="1"/>
</dbReference>